<dbReference type="STRING" id="7070.D6WTY1"/>
<dbReference type="PANTHER" id="PTHR44186">
    <property type="match status" value="1"/>
</dbReference>
<sequence length="441" mass="49028">MPEPNPLEKLNWLIHFQHVRGEIVQCKNLIKNEIKRSGGRNEFAYFKQGIILREEGKTQEALESFQTCMKLNPENADAIKQVGKCLYEMRRFRLSLEAYLEAEKVSTCPDWQIYYNIGQCLMRLGETAKSKEYAHKAVQLGKHEAAYSLLIKILTSEGDLRSAISVCNAAIESCPDSVNLLTETGLLCLKLGQTQFAFERLSSALALDPVCAKALLGIGCITQSHDEHDVALTKYKVAVSYEPNSVALWNNIGLCFYSKQKYVAAISCLKRALWISPTNWRVLFNLGLVHLATYQPASAFNFLCAAVNLRPDVPHSFTGLGCALFELNDGENAERAFKQAMALAPDDPVIVVNNVVCLAGMDRKEEAKDLFQKFNSLLQDGVVSKEVVAIAEKLATVFEVDGNDESYKNEESKDVINKSINETDELASGDLSPRELAADEV</sequence>
<evidence type="ECO:0000256" key="3">
    <source>
        <dbReference type="ARBA" id="ARBA00023778"/>
    </source>
</evidence>
<dbReference type="AlphaFoldDB" id="D6WTY1"/>
<dbReference type="EMBL" id="KQ971352">
    <property type="protein sequence ID" value="EFA07311.1"/>
    <property type="molecule type" value="Genomic_DNA"/>
</dbReference>
<evidence type="ECO:0000256" key="2">
    <source>
        <dbReference type="ARBA" id="ARBA00022803"/>
    </source>
</evidence>
<protein>
    <submittedName>
        <fullName evidence="5">Bardet-Biedl syndrome 4 protein homolog-like Protein</fullName>
    </submittedName>
</protein>
<dbReference type="InterPro" id="IPR019734">
    <property type="entry name" value="TPR_rpt"/>
</dbReference>
<dbReference type="HOGENOM" id="CLU_033477_0_1_1"/>
<keyword evidence="1" id="KW-0677">Repeat</keyword>
<feature type="repeat" description="TPR" evidence="4">
    <location>
        <begin position="314"/>
        <end position="347"/>
    </location>
</feature>
<comment type="similarity">
    <text evidence="3">Belongs to the BBS4 family.</text>
</comment>
<dbReference type="Pfam" id="PF07719">
    <property type="entry name" value="TPR_2"/>
    <property type="match status" value="1"/>
</dbReference>
<dbReference type="Pfam" id="PF00515">
    <property type="entry name" value="TPR_1"/>
    <property type="match status" value="1"/>
</dbReference>
<reference evidence="5 6" key="1">
    <citation type="journal article" date="2008" name="Nature">
        <title>The genome of the model beetle and pest Tribolium castaneum.</title>
        <authorList>
            <consortium name="Tribolium Genome Sequencing Consortium"/>
            <person name="Richards S."/>
            <person name="Gibbs R.A."/>
            <person name="Weinstock G.M."/>
            <person name="Brown S.J."/>
            <person name="Denell R."/>
            <person name="Beeman R.W."/>
            <person name="Gibbs R."/>
            <person name="Beeman R.W."/>
            <person name="Brown S.J."/>
            <person name="Bucher G."/>
            <person name="Friedrich M."/>
            <person name="Grimmelikhuijzen C.J."/>
            <person name="Klingler M."/>
            <person name="Lorenzen M."/>
            <person name="Richards S."/>
            <person name="Roth S."/>
            <person name="Schroder R."/>
            <person name="Tautz D."/>
            <person name="Zdobnov E.M."/>
            <person name="Muzny D."/>
            <person name="Gibbs R.A."/>
            <person name="Weinstock G.M."/>
            <person name="Attaway T."/>
            <person name="Bell S."/>
            <person name="Buhay C.J."/>
            <person name="Chandrabose M.N."/>
            <person name="Chavez D."/>
            <person name="Clerk-Blankenburg K.P."/>
            <person name="Cree A."/>
            <person name="Dao M."/>
            <person name="Davis C."/>
            <person name="Chacko J."/>
            <person name="Dinh H."/>
            <person name="Dugan-Rocha S."/>
            <person name="Fowler G."/>
            <person name="Garner T.T."/>
            <person name="Garnes J."/>
            <person name="Gnirke A."/>
            <person name="Hawes A."/>
            <person name="Hernandez J."/>
            <person name="Hines S."/>
            <person name="Holder M."/>
            <person name="Hume J."/>
            <person name="Jhangiani S.N."/>
            <person name="Joshi V."/>
            <person name="Khan Z.M."/>
            <person name="Jackson L."/>
            <person name="Kovar C."/>
            <person name="Kowis A."/>
            <person name="Lee S."/>
            <person name="Lewis L.R."/>
            <person name="Margolis J."/>
            <person name="Morgan M."/>
            <person name="Nazareth L.V."/>
            <person name="Nguyen N."/>
            <person name="Okwuonu G."/>
            <person name="Parker D."/>
            <person name="Richards S."/>
            <person name="Ruiz S.J."/>
            <person name="Santibanez J."/>
            <person name="Savard J."/>
            <person name="Scherer S.E."/>
            <person name="Schneider B."/>
            <person name="Sodergren E."/>
            <person name="Tautz D."/>
            <person name="Vattahil S."/>
            <person name="Villasana D."/>
            <person name="White C.S."/>
            <person name="Wright R."/>
            <person name="Park Y."/>
            <person name="Beeman R.W."/>
            <person name="Lord J."/>
            <person name="Oppert B."/>
            <person name="Lorenzen M."/>
            <person name="Brown S."/>
            <person name="Wang L."/>
            <person name="Savard J."/>
            <person name="Tautz D."/>
            <person name="Richards S."/>
            <person name="Weinstock G."/>
            <person name="Gibbs R.A."/>
            <person name="Liu Y."/>
            <person name="Worley K."/>
            <person name="Weinstock G."/>
            <person name="Elsik C.G."/>
            <person name="Reese J.T."/>
            <person name="Elhaik E."/>
            <person name="Landan G."/>
            <person name="Graur D."/>
            <person name="Arensburger P."/>
            <person name="Atkinson P."/>
            <person name="Beeman R.W."/>
            <person name="Beidler J."/>
            <person name="Brown S.J."/>
            <person name="Demuth J.P."/>
            <person name="Drury D.W."/>
            <person name="Du Y.Z."/>
            <person name="Fujiwara H."/>
            <person name="Lorenzen M."/>
            <person name="Maselli V."/>
            <person name="Osanai M."/>
            <person name="Park Y."/>
            <person name="Robertson H.M."/>
            <person name="Tu Z."/>
            <person name="Wang J.J."/>
            <person name="Wang S."/>
            <person name="Richards S."/>
            <person name="Song H."/>
            <person name="Zhang L."/>
            <person name="Sodergren E."/>
            <person name="Werner D."/>
            <person name="Stanke M."/>
            <person name="Morgenstern B."/>
            <person name="Solovyev V."/>
            <person name="Kosarev P."/>
            <person name="Brown G."/>
            <person name="Chen H.C."/>
            <person name="Ermolaeva O."/>
            <person name="Hlavina W."/>
            <person name="Kapustin Y."/>
            <person name="Kiryutin B."/>
            <person name="Kitts P."/>
            <person name="Maglott D."/>
            <person name="Pruitt K."/>
            <person name="Sapojnikov V."/>
            <person name="Souvorov A."/>
            <person name="Mackey A.J."/>
            <person name="Waterhouse R.M."/>
            <person name="Wyder S."/>
            <person name="Zdobnov E.M."/>
            <person name="Zdobnov E.M."/>
            <person name="Wyder S."/>
            <person name="Kriventseva E.V."/>
            <person name="Kadowaki T."/>
            <person name="Bork P."/>
            <person name="Aranda M."/>
            <person name="Bao R."/>
            <person name="Beermann A."/>
            <person name="Berns N."/>
            <person name="Bolognesi R."/>
            <person name="Bonneton F."/>
            <person name="Bopp D."/>
            <person name="Brown S.J."/>
            <person name="Bucher G."/>
            <person name="Butts T."/>
            <person name="Chaumot A."/>
            <person name="Denell R.E."/>
            <person name="Ferrier D.E."/>
            <person name="Friedrich M."/>
            <person name="Gordon C.M."/>
            <person name="Jindra M."/>
            <person name="Klingler M."/>
            <person name="Lan Q."/>
            <person name="Lattorff H.M."/>
            <person name="Laudet V."/>
            <person name="von Levetsow C."/>
            <person name="Liu Z."/>
            <person name="Lutz R."/>
            <person name="Lynch J.A."/>
            <person name="da Fonseca R.N."/>
            <person name="Posnien N."/>
            <person name="Reuter R."/>
            <person name="Roth S."/>
            <person name="Savard J."/>
            <person name="Schinko J.B."/>
            <person name="Schmitt C."/>
            <person name="Schoppmeier M."/>
            <person name="Schroder R."/>
            <person name="Shippy T.D."/>
            <person name="Simonnet F."/>
            <person name="Marques-Souza H."/>
            <person name="Tautz D."/>
            <person name="Tomoyasu Y."/>
            <person name="Trauner J."/>
            <person name="Van der Zee M."/>
            <person name="Vervoort M."/>
            <person name="Wittkopp N."/>
            <person name="Wimmer E.A."/>
            <person name="Yang X."/>
            <person name="Jones A.K."/>
            <person name="Sattelle D.B."/>
            <person name="Ebert P.R."/>
            <person name="Nelson D."/>
            <person name="Scott J.G."/>
            <person name="Beeman R.W."/>
            <person name="Muthukrishnan S."/>
            <person name="Kramer K.J."/>
            <person name="Arakane Y."/>
            <person name="Beeman R.W."/>
            <person name="Zhu Q."/>
            <person name="Hogenkamp D."/>
            <person name="Dixit R."/>
            <person name="Oppert B."/>
            <person name="Jiang H."/>
            <person name="Zou Z."/>
            <person name="Marshall J."/>
            <person name="Elpidina E."/>
            <person name="Vinokurov K."/>
            <person name="Oppert C."/>
            <person name="Zou Z."/>
            <person name="Evans J."/>
            <person name="Lu Z."/>
            <person name="Zhao P."/>
            <person name="Sumathipala N."/>
            <person name="Altincicek B."/>
            <person name="Vilcinskas A."/>
            <person name="Williams M."/>
            <person name="Hultmark D."/>
            <person name="Hetru C."/>
            <person name="Jiang H."/>
            <person name="Grimmelikhuijzen C.J."/>
            <person name="Hauser F."/>
            <person name="Cazzamali G."/>
            <person name="Williamson M."/>
            <person name="Park Y."/>
            <person name="Li B."/>
            <person name="Tanaka Y."/>
            <person name="Predel R."/>
            <person name="Neupert S."/>
            <person name="Schachtner J."/>
            <person name="Verleyen P."/>
            <person name="Raible F."/>
            <person name="Bork P."/>
            <person name="Friedrich M."/>
            <person name="Walden K.K."/>
            <person name="Robertson H.M."/>
            <person name="Angeli S."/>
            <person name="Foret S."/>
            <person name="Bucher G."/>
            <person name="Schuetz S."/>
            <person name="Maleszka R."/>
            <person name="Wimmer E.A."/>
            <person name="Beeman R.W."/>
            <person name="Lorenzen M."/>
            <person name="Tomoyasu Y."/>
            <person name="Miller S.C."/>
            <person name="Grossmann D."/>
            <person name="Bucher G."/>
        </authorList>
    </citation>
    <scope>NUCLEOTIDE SEQUENCE [LARGE SCALE GENOMIC DNA]</scope>
    <source>
        <strain evidence="5 6">Georgia GA2</strain>
    </source>
</reference>
<dbReference type="SMART" id="SM00028">
    <property type="entry name" value="TPR"/>
    <property type="match status" value="9"/>
</dbReference>
<dbReference type="GO" id="GO:0060271">
    <property type="term" value="P:cilium assembly"/>
    <property type="evidence" value="ECO:0000318"/>
    <property type="project" value="GO_Central"/>
</dbReference>
<evidence type="ECO:0000313" key="5">
    <source>
        <dbReference type="EMBL" id="EFA07311.1"/>
    </source>
</evidence>
<dbReference type="GO" id="GO:0036064">
    <property type="term" value="C:ciliary basal body"/>
    <property type="evidence" value="ECO:0000318"/>
    <property type="project" value="GO_Central"/>
</dbReference>
<evidence type="ECO:0000256" key="4">
    <source>
        <dbReference type="PROSITE-ProRule" id="PRU00339"/>
    </source>
</evidence>
<feature type="repeat" description="TPR" evidence="4">
    <location>
        <begin position="246"/>
        <end position="279"/>
    </location>
</feature>
<organism evidence="5 6">
    <name type="scientific">Tribolium castaneum</name>
    <name type="common">Red flour beetle</name>
    <dbReference type="NCBI Taxonomy" id="7070"/>
    <lineage>
        <taxon>Eukaryota</taxon>
        <taxon>Metazoa</taxon>
        <taxon>Ecdysozoa</taxon>
        <taxon>Arthropoda</taxon>
        <taxon>Hexapoda</taxon>
        <taxon>Insecta</taxon>
        <taxon>Pterygota</taxon>
        <taxon>Neoptera</taxon>
        <taxon>Endopterygota</taxon>
        <taxon>Coleoptera</taxon>
        <taxon>Polyphaga</taxon>
        <taxon>Cucujiformia</taxon>
        <taxon>Tenebrionidae</taxon>
        <taxon>Tenebrionidae incertae sedis</taxon>
        <taxon>Tribolium</taxon>
    </lineage>
</organism>
<dbReference type="InterPro" id="IPR011990">
    <property type="entry name" value="TPR-like_helical_dom_sf"/>
</dbReference>
<dbReference type="eggNOG" id="KOG1124">
    <property type="taxonomic scope" value="Eukaryota"/>
</dbReference>
<dbReference type="FunCoup" id="D6WTY1">
    <property type="interactions" value="150"/>
</dbReference>
<dbReference type="SUPFAM" id="SSF48452">
    <property type="entry name" value="TPR-like"/>
    <property type="match status" value="1"/>
</dbReference>
<dbReference type="PhylomeDB" id="D6WTY1"/>
<dbReference type="GO" id="GO:0061512">
    <property type="term" value="P:protein localization to cilium"/>
    <property type="evidence" value="ECO:0000318"/>
    <property type="project" value="GO_Central"/>
</dbReference>
<evidence type="ECO:0000313" key="6">
    <source>
        <dbReference type="Proteomes" id="UP000007266"/>
    </source>
</evidence>
<feature type="repeat" description="TPR" evidence="4">
    <location>
        <begin position="212"/>
        <end position="245"/>
    </location>
</feature>
<dbReference type="OMA" id="HEYRICK"/>
<dbReference type="PROSITE" id="PS50005">
    <property type="entry name" value="TPR"/>
    <property type="match status" value="4"/>
</dbReference>
<feature type="repeat" description="TPR" evidence="4">
    <location>
        <begin position="42"/>
        <end position="75"/>
    </location>
</feature>
<dbReference type="PANTHER" id="PTHR44186:SF1">
    <property type="entry name" value="BARDET-BIEDL SYNDROME 4 PROTEIN"/>
    <property type="match status" value="1"/>
</dbReference>
<reference evidence="5 6" key="2">
    <citation type="journal article" date="2010" name="Nucleic Acids Res.">
        <title>BeetleBase in 2010: revisions to provide comprehensive genomic information for Tribolium castaneum.</title>
        <authorList>
            <person name="Kim H.S."/>
            <person name="Murphy T."/>
            <person name="Xia J."/>
            <person name="Caragea D."/>
            <person name="Park Y."/>
            <person name="Beeman R.W."/>
            <person name="Lorenzen M.D."/>
            <person name="Butcher S."/>
            <person name="Manak J.R."/>
            <person name="Brown S.J."/>
        </authorList>
    </citation>
    <scope>GENOME REANNOTATION</scope>
    <source>
        <strain evidence="5 6">Georgia GA2</strain>
    </source>
</reference>
<dbReference type="Pfam" id="PF13181">
    <property type="entry name" value="TPR_8"/>
    <property type="match status" value="2"/>
</dbReference>
<proteinExistence type="inferred from homology"/>
<dbReference type="InParanoid" id="D6WTY1"/>
<keyword evidence="6" id="KW-1185">Reference proteome</keyword>
<gene>
    <name evidence="5" type="primary">AUGUSTUS-3.0.2_15903</name>
    <name evidence="5" type="ORF">TcasGA2_TC015903</name>
</gene>
<dbReference type="Proteomes" id="UP000007266">
    <property type="component" value="Linkage group 7"/>
</dbReference>
<name>D6WTY1_TRICA</name>
<keyword evidence="2 4" id="KW-0802">TPR repeat</keyword>
<accession>D6WTY1</accession>
<evidence type="ECO:0000256" key="1">
    <source>
        <dbReference type="ARBA" id="ARBA00022737"/>
    </source>
</evidence>
<dbReference type="Gene3D" id="1.25.40.10">
    <property type="entry name" value="Tetratricopeptide repeat domain"/>
    <property type="match status" value="2"/>
</dbReference>
<dbReference type="InterPro" id="IPR013105">
    <property type="entry name" value="TPR_2"/>
</dbReference>